<evidence type="ECO:0000313" key="1">
    <source>
        <dbReference type="EMBL" id="MDH5163926.1"/>
    </source>
</evidence>
<name>A0AAW6T6H4_9BACI</name>
<dbReference type="AlphaFoldDB" id="A0AAW6T6H4"/>
<sequence length="471" mass="56539">MDLINLTYEYILSMSKSKKYNPQTIANVTLFDKYGLPSIKTELERDVKEFCRRNPHYKARDFIYKNDYFTPRNMYLISPLYYTYYTYIVFRIAKLFLNTDTKLDFSRNQMNIFYSGFLDTSSNVWDVDENSKFNKSYYNFQKEREKYFDYPVLKIDLQDFFNSIKLKSLITKLKRLLGENEIIDDLEYFLDFCGFDCLPQFHYSIGSSILSQMYLQEFDSKIENIVSRENLILIRFVDDMYFVYLDGMMDFKRNNNLLNEVSHLLWNEELVLNSLKTKFLSPDEYKYTVEVTQDYDEERVSFTSEKNIDERTKEIIKKGNLIKLVKELCIVEKTSGIDLKKYKELIDKYISIEGEDNRKILNNIIFSGKWKVLSDKELMRLVENWRYIQFNPTQFTILYILICRHLESKNVISGSKIKLILNYLFRNTNFTFRDTLVAVAYLFQNKNKNSELLERIETINADFVKFVKKFI</sequence>
<accession>A0AAW6T6H4</accession>
<reference evidence="1" key="1">
    <citation type="submission" date="2023-03" db="EMBL/GenBank/DDBJ databases">
        <title>Bacterial isolates from washroom surfaces on a university campus.</title>
        <authorList>
            <person name="Holman D.B."/>
            <person name="Gzyl K.E."/>
            <person name="Taheri A.E."/>
        </authorList>
    </citation>
    <scope>NUCLEOTIDE SEQUENCE</scope>
    <source>
        <strain evidence="1">RD03</strain>
    </source>
</reference>
<dbReference type="GO" id="GO:0003964">
    <property type="term" value="F:RNA-directed DNA polymerase activity"/>
    <property type="evidence" value="ECO:0007669"/>
    <property type="project" value="UniProtKB-KW"/>
</dbReference>
<dbReference type="CDD" id="cd01646">
    <property type="entry name" value="RT_Bac_retron_I"/>
    <property type="match status" value="1"/>
</dbReference>
<protein>
    <submittedName>
        <fullName evidence="1">RNA-directed DNA polymerase</fullName>
    </submittedName>
</protein>
<evidence type="ECO:0000313" key="2">
    <source>
        <dbReference type="Proteomes" id="UP001159179"/>
    </source>
</evidence>
<keyword evidence="1" id="KW-0695">RNA-directed DNA polymerase</keyword>
<keyword evidence="1" id="KW-0548">Nucleotidyltransferase</keyword>
<dbReference type="Proteomes" id="UP001159179">
    <property type="component" value="Unassembled WGS sequence"/>
</dbReference>
<organism evidence="1 2">
    <name type="scientific">Heyndrickxia oleronia</name>
    <dbReference type="NCBI Taxonomy" id="38875"/>
    <lineage>
        <taxon>Bacteria</taxon>
        <taxon>Bacillati</taxon>
        <taxon>Bacillota</taxon>
        <taxon>Bacilli</taxon>
        <taxon>Bacillales</taxon>
        <taxon>Bacillaceae</taxon>
        <taxon>Heyndrickxia</taxon>
    </lineage>
</organism>
<keyword evidence="1" id="KW-0808">Transferase</keyword>
<comment type="caution">
    <text evidence="1">The sequence shown here is derived from an EMBL/GenBank/DDBJ whole genome shotgun (WGS) entry which is preliminary data.</text>
</comment>
<dbReference type="EMBL" id="JAROYP010000020">
    <property type="protein sequence ID" value="MDH5163926.1"/>
    <property type="molecule type" value="Genomic_DNA"/>
</dbReference>
<proteinExistence type="predicted"/>
<gene>
    <name evidence="1" type="ORF">P5X88_23580</name>
</gene>